<dbReference type="AlphaFoldDB" id="A0A6C0DWH9"/>
<feature type="coiled-coil region" evidence="1">
    <location>
        <begin position="22"/>
        <end position="49"/>
    </location>
</feature>
<accession>A0A6C0DWH9</accession>
<evidence type="ECO:0000313" key="2">
    <source>
        <dbReference type="EMBL" id="QHT20828.1"/>
    </source>
</evidence>
<organism evidence="2">
    <name type="scientific">viral metagenome</name>
    <dbReference type="NCBI Taxonomy" id="1070528"/>
    <lineage>
        <taxon>unclassified sequences</taxon>
        <taxon>metagenomes</taxon>
        <taxon>organismal metagenomes</taxon>
    </lineage>
</organism>
<reference evidence="2" key="1">
    <citation type="journal article" date="2020" name="Nature">
        <title>Giant virus diversity and host interactions through global metagenomics.</title>
        <authorList>
            <person name="Schulz F."/>
            <person name="Roux S."/>
            <person name="Paez-Espino D."/>
            <person name="Jungbluth S."/>
            <person name="Walsh D.A."/>
            <person name="Denef V.J."/>
            <person name="McMahon K.D."/>
            <person name="Konstantinidis K.T."/>
            <person name="Eloe-Fadrosh E.A."/>
            <person name="Kyrpides N.C."/>
            <person name="Woyke T."/>
        </authorList>
    </citation>
    <scope>NUCLEOTIDE SEQUENCE</scope>
    <source>
        <strain evidence="2">GVMAG-M-3300023174-75</strain>
    </source>
</reference>
<sequence length="119" mass="13829">MGDAKQVLISSIKEWIAINSNIVSIQKQLKELKEKKKNISTILIKIMENNEIDQVDINNGKLLYKKTKVKAPLNKDYLTKMLDDYFKDNPEVDSNHICEFLLENRPIKENSVLVIKQNK</sequence>
<dbReference type="Pfam" id="PF19064">
    <property type="entry name" value="DUF5760"/>
    <property type="match status" value="1"/>
</dbReference>
<proteinExistence type="predicted"/>
<dbReference type="InterPro" id="IPR043918">
    <property type="entry name" value="DUF5760"/>
</dbReference>
<evidence type="ECO:0000256" key="1">
    <source>
        <dbReference type="SAM" id="Coils"/>
    </source>
</evidence>
<protein>
    <submittedName>
        <fullName evidence="2">Uncharacterized protein</fullName>
    </submittedName>
</protein>
<name>A0A6C0DWH9_9ZZZZ</name>
<keyword evidence="1" id="KW-0175">Coiled coil</keyword>
<dbReference type="EMBL" id="MN739683">
    <property type="protein sequence ID" value="QHT20828.1"/>
    <property type="molecule type" value="Genomic_DNA"/>
</dbReference>